<dbReference type="Proteomes" id="UP000067448">
    <property type="component" value="Unassembled WGS sequence"/>
</dbReference>
<feature type="domain" description="AAA+ ATPase" evidence="5">
    <location>
        <begin position="268"/>
        <end position="401"/>
    </location>
</feature>
<dbReference type="GO" id="GO:0016887">
    <property type="term" value="F:ATP hydrolysis activity"/>
    <property type="evidence" value="ECO:0007669"/>
    <property type="project" value="InterPro"/>
</dbReference>
<evidence type="ECO:0000256" key="2">
    <source>
        <dbReference type="ARBA" id="ARBA00022840"/>
    </source>
</evidence>
<dbReference type="EMBL" id="BCMM01000022">
    <property type="protein sequence ID" value="GAQ64344.1"/>
    <property type="molecule type" value="Genomic_DNA"/>
</dbReference>
<evidence type="ECO:0000256" key="4">
    <source>
        <dbReference type="ARBA" id="ARBA00040480"/>
    </source>
</evidence>
<dbReference type="PANTHER" id="PTHR42960:SF1">
    <property type="entry name" value="YCF46 PROTEIN"/>
    <property type="match status" value="1"/>
</dbReference>
<dbReference type="Gene3D" id="3.40.50.300">
    <property type="entry name" value="P-loop containing nucleotide triphosphate hydrolases"/>
    <property type="match status" value="1"/>
</dbReference>
<comment type="caution">
    <text evidence="6">The sequence shown here is derived from an EMBL/GenBank/DDBJ whole genome shotgun (WGS) entry which is preliminary data.</text>
</comment>
<keyword evidence="6" id="KW-0378">Hydrolase</keyword>
<dbReference type="RefSeq" id="WP_059081850.1">
    <property type="nucleotide sequence ID" value="NZ_BCMM01000022.1"/>
</dbReference>
<dbReference type="InterPro" id="IPR027417">
    <property type="entry name" value="P-loop_NTPase"/>
</dbReference>
<name>A0A100JRG6_STRSC</name>
<keyword evidence="1" id="KW-0547">Nucleotide-binding</keyword>
<dbReference type="SMART" id="SM00382">
    <property type="entry name" value="AAA"/>
    <property type="match status" value="1"/>
</dbReference>
<dbReference type="SUPFAM" id="SSF52540">
    <property type="entry name" value="P-loop containing nucleoside triphosphate hydrolases"/>
    <property type="match status" value="1"/>
</dbReference>
<reference evidence="7" key="1">
    <citation type="submission" date="2015-11" db="EMBL/GenBank/DDBJ databases">
        <authorList>
            <consortium name="Cross-ministerial Strategic Innovation Promotion Program (SIP) consortium"/>
            <person name="Tomihama T."/>
            <person name="Ikenaga M."/>
            <person name="Sakai M."/>
            <person name="Okubo T."/>
            <person name="Ikeda S."/>
        </authorList>
    </citation>
    <scope>NUCLEOTIDE SEQUENCE [LARGE SCALE GENOMIC DNA]</scope>
    <source>
        <strain evidence="7">S58</strain>
    </source>
</reference>
<evidence type="ECO:0000313" key="6">
    <source>
        <dbReference type="EMBL" id="GAQ64344.1"/>
    </source>
</evidence>
<dbReference type="PANTHER" id="PTHR42960">
    <property type="entry name" value="YCF46 PROTEIN"/>
    <property type="match status" value="1"/>
</dbReference>
<dbReference type="OrthoDB" id="9809379at2"/>
<keyword evidence="6" id="KW-0645">Protease</keyword>
<reference evidence="6 7" key="2">
    <citation type="journal article" date="2016" name="Genome Announc.">
        <title>Draft Genome Sequences of Streptomyces scabiei S58, Streptomyces turgidiscabies T45, and Streptomyces acidiscabies a10, the Pathogens of Potato Common Scab, Isolated in Japan.</title>
        <authorList>
            <person name="Tomihama T."/>
            <person name="Nishi Y."/>
            <person name="Sakai M."/>
            <person name="Ikenaga M."/>
            <person name="Okubo T."/>
            <person name="Ikeda S."/>
        </authorList>
    </citation>
    <scope>NUCLEOTIDE SEQUENCE [LARGE SCALE GENOMIC DNA]</scope>
    <source>
        <strain evidence="6 7">S58</strain>
    </source>
</reference>
<sequence>MPNYSDSKRDLDNYLTARVPVVGLRTIEQARALRMLKEVASQPRRASQQFWIHTRATGLRDLRSGAAVLEDRSLTGAMDFAAAQFAARPQATLVLVDPGELESDTPFTRNVAELARIADAHAGCVVLITDNPIWSGLQRLGMSLQLDLPNADEMYATISGFLGDHRGVVAIAWTEHDARRAAEFLQGVTEGEAVNLLATLIAKGSVEAADVLALAASKDRIFNNLAGLERVARKDADYSVGGLTSLRGWLERKHRLIHTDLRGTQLRPPRGVLLVGVPGCGKSLSAKAIAQQWQLPLYRLDMASIHGRYLGESEGRMREALDAADRVAPCILWIDEIEKGLAGAHDSTGVQQRIIGQFLFWLQESDSRVFVVATANDVRSLPPELLRKGRFDELFFVDLPDDQDRREIITLYHRRYVKAEPHPDLLDRLVELSEGFAGSDIESALHDVGAEVLLGGGADRLNPAFVEDTFANTAPLSRSNPEQIEEIRAWGRERAVPAGRSAAPTAPAGAGTPRRVVVLGDT</sequence>
<reference evidence="7" key="3">
    <citation type="submission" date="2016-02" db="EMBL/GenBank/DDBJ databases">
        <title>Draft genome of pathogenic Streptomyces sp. in Japan.</title>
        <authorList>
            <person name="Tomihama T."/>
            <person name="Ikenaga M."/>
            <person name="Sakai M."/>
            <person name="Okubo T."/>
            <person name="Ikeda S."/>
        </authorList>
    </citation>
    <scope>NUCLEOTIDE SEQUENCE [LARGE SCALE GENOMIC DNA]</scope>
    <source>
        <strain evidence="7">S58</strain>
    </source>
</reference>
<evidence type="ECO:0000259" key="5">
    <source>
        <dbReference type="SMART" id="SM00382"/>
    </source>
</evidence>
<gene>
    <name evidence="6" type="primary">ftsH_1</name>
    <name evidence="6" type="ORF">SsS58_04737</name>
</gene>
<dbReference type="GO" id="GO:0008237">
    <property type="term" value="F:metallopeptidase activity"/>
    <property type="evidence" value="ECO:0007669"/>
    <property type="project" value="UniProtKB-KW"/>
</dbReference>
<dbReference type="AlphaFoldDB" id="A0A100JRG6"/>
<evidence type="ECO:0000256" key="3">
    <source>
        <dbReference type="ARBA" id="ARBA00038088"/>
    </source>
</evidence>
<keyword evidence="2" id="KW-0067">ATP-binding</keyword>
<dbReference type="GO" id="GO:0006508">
    <property type="term" value="P:proteolysis"/>
    <property type="evidence" value="ECO:0007669"/>
    <property type="project" value="UniProtKB-KW"/>
</dbReference>
<dbReference type="InterPro" id="IPR003593">
    <property type="entry name" value="AAA+_ATPase"/>
</dbReference>
<dbReference type="InterPro" id="IPR003959">
    <property type="entry name" value="ATPase_AAA_core"/>
</dbReference>
<evidence type="ECO:0000313" key="7">
    <source>
        <dbReference type="Proteomes" id="UP000067448"/>
    </source>
</evidence>
<proteinExistence type="inferred from homology"/>
<evidence type="ECO:0000256" key="1">
    <source>
        <dbReference type="ARBA" id="ARBA00022741"/>
    </source>
</evidence>
<protein>
    <recommendedName>
        <fullName evidence="4">Uncharacterized AAA domain-containing protein ycf46</fullName>
    </recommendedName>
</protein>
<keyword evidence="6" id="KW-0482">Metalloprotease</keyword>
<dbReference type="Pfam" id="PF00004">
    <property type="entry name" value="AAA"/>
    <property type="match status" value="1"/>
</dbReference>
<accession>A0A100JRG6</accession>
<organism evidence="6 7">
    <name type="scientific">Streptomyces scabiei</name>
    <dbReference type="NCBI Taxonomy" id="1930"/>
    <lineage>
        <taxon>Bacteria</taxon>
        <taxon>Bacillati</taxon>
        <taxon>Actinomycetota</taxon>
        <taxon>Actinomycetes</taxon>
        <taxon>Kitasatosporales</taxon>
        <taxon>Streptomycetaceae</taxon>
        <taxon>Streptomyces</taxon>
    </lineage>
</organism>
<dbReference type="GO" id="GO:0005524">
    <property type="term" value="F:ATP binding"/>
    <property type="evidence" value="ECO:0007669"/>
    <property type="project" value="UniProtKB-KW"/>
</dbReference>
<dbReference type="InterPro" id="IPR052381">
    <property type="entry name" value="AAA_domain_protein"/>
</dbReference>
<comment type="similarity">
    <text evidence="3">Belongs to the AAA ATPase family. Highly divergent.</text>
</comment>